<dbReference type="InterPro" id="IPR008965">
    <property type="entry name" value="CBM2/CBM3_carb-bd_dom_sf"/>
</dbReference>
<dbReference type="RefSeq" id="WP_132338873.1">
    <property type="nucleotide sequence ID" value="NZ_SMJZ01000184.1"/>
</dbReference>
<feature type="signal peptide" evidence="3">
    <location>
        <begin position="1"/>
        <end position="28"/>
    </location>
</feature>
<accession>A0A4R4N115</accession>
<dbReference type="SUPFAM" id="SSF81296">
    <property type="entry name" value="E set domains"/>
    <property type="match status" value="1"/>
</dbReference>
<dbReference type="InterPro" id="IPR051024">
    <property type="entry name" value="GlcNAc_Chitin_IntDeg"/>
</dbReference>
<dbReference type="PANTHER" id="PTHR34823:SF1">
    <property type="entry name" value="CHITIN-BINDING TYPE-4 DOMAIN-CONTAINING PROTEIN"/>
    <property type="match status" value="1"/>
</dbReference>
<feature type="region of interest" description="Disordered" evidence="2">
    <location>
        <begin position="224"/>
        <end position="256"/>
    </location>
</feature>
<reference evidence="5 6" key="1">
    <citation type="submission" date="2019-02" db="EMBL/GenBank/DDBJ databases">
        <title>Draft genome sequences of novel Actinobacteria.</title>
        <authorList>
            <person name="Sahin N."/>
            <person name="Ay H."/>
            <person name="Saygin H."/>
        </authorList>
    </citation>
    <scope>NUCLEOTIDE SEQUENCE [LARGE SCALE GENOMIC DNA]</scope>
    <source>
        <strain evidence="5 6">KC201</strain>
    </source>
</reference>
<dbReference type="InterPro" id="IPR004302">
    <property type="entry name" value="Cellulose/chitin-bd_N"/>
</dbReference>
<feature type="compositionally biased region" description="Gly residues" evidence="2">
    <location>
        <begin position="224"/>
        <end position="237"/>
    </location>
</feature>
<name>A0A4R4N115_9ACTN</name>
<feature type="compositionally biased region" description="Pro residues" evidence="2">
    <location>
        <begin position="238"/>
        <end position="253"/>
    </location>
</feature>
<dbReference type="Pfam" id="PF03067">
    <property type="entry name" value="LPMO_10"/>
    <property type="match status" value="1"/>
</dbReference>
<dbReference type="Gene3D" id="2.70.50.50">
    <property type="entry name" value="chitin-binding protein cbp21"/>
    <property type="match status" value="1"/>
</dbReference>
<keyword evidence="1 3" id="KW-0732">Signal</keyword>
<sequence length="356" mass="37594">MKWFKSAAITAVMVLITSVLMVPSPAQAHGVTMFPGSRTFLCWQDGLRDNGQIQPYNPACADAVAQSGTTPLYNWFAVLRSDGAGRTSGFIPDGQICSGGTGGPYDFSAYNAVRSDWPLTHLTAGANIQMRHSNWAEHPGDFNYYITKNGWNPNGPLKWSDLEPFGSVTDPPKNGGPGGLGYYYWNAQLPSGKSGRHIIFTHWIRSDSNENFYSCSDVVFDGGNGEVTGVGPGGGTPGPDPDPTVTPTDPPPGDSGCTATWKASDNGWAGHFQGEVTVRNTGDSALNGWTVSWTYGGGQAFDGTPWNGVLSGQPPNVTVKNATYNGQLAPDATTSFGFNATGSIPNPAPTLTCTSP</sequence>
<dbReference type="GO" id="GO:0005975">
    <property type="term" value="P:carbohydrate metabolic process"/>
    <property type="evidence" value="ECO:0007669"/>
    <property type="project" value="InterPro"/>
</dbReference>
<dbReference type="InterPro" id="IPR014756">
    <property type="entry name" value="Ig_E-set"/>
</dbReference>
<feature type="chain" id="PRO_5020921884" evidence="3">
    <location>
        <begin position="29"/>
        <end position="356"/>
    </location>
</feature>
<keyword evidence="6" id="KW-1185">Reference proteome</keyword>
<dbReference type="CDD" id="cd21177">
    <property type="entry name" value="LPMO_AA10"/>
    <property type="match status" value="1"/>
</dbReference>
<dbReference type="Pfam" id="PF00553">
    <property type="entry name" value="CBM_2"/>
    <property type="match status" value="1"/>
</dbReference>
<dbReference type="GO" id="GO:0004553">
    <property type="term" value="F:hydrolase activity, hydrolyzing O-glycosyl compounds"/>
    <property type="evidence" value="ECO:0007669"/>
    <property type="project" value="InterPro"/>
</dbReference>
<dbReference type="SMART" id="SM00637">
    <property type="entry name" value="CBD_II"/>
    <property type="match status" value="1"/>
</dbReference>
<evidence type="ECO:0000313" key="6">
    <source>
        <dbReference type="Proteomes" id="UP000295157"/>
    </source>
</evidence>
<dbReference type="GO" id="GO:0030247">
    <property type="term" value="F:polysaccharide binding"/>
    <property type="evidence" value="ECO:0007669"/>
    <property type="project" value="UniProtKB-UniRule"/>
</dbReference>
<evidence type="ECO:0000313" key="5">
    <source>
        <dbReference type="EMBL" id="TDC00570.1"/>
    </source>
</evidence>
<dbReference type="InterPro" id="IPR012291">
    <property type="entry name" value="CBM2_carb-bd_dom_sf"/>
</dbReference>
<organism evidence="5 6">
    <name type="scientific">Nonomuraea longispora</name>
    <dbReference type="NCBI Taxonomy" id="1848320"/>
    <lineage>
        <taxon>Bacteria</taxon>
        <taxon>Bacillati</taxon>
        <taxon>Actinomycetota</taxon>
        <taxon>Actinomycetes</taxon>
        <taxon>Streptosporangiales</taxon>
        <taxon>Streptosporangiaceae</taxon>
        <taxon>Nonomuraea</taxon>
    </lineage>
</organism>
<dbReference type="AlphaFoldDB" id="A0A4R4N115"/>
<dbReference type="OrthoDB" id="5179374at2"/>
<dbReference type="InterPro" id="IPR001919">
    <property type="entry name" value="CBD2"/>
</dbReference>
<protein>
    <submittedName>
        <fullName evidence="5">Chitin-binding protein</fullName>
    </submittedName>
</protein>
<dbReference type="EMBL" id="SMJZ01000184">
    <property type="protein sequence ID" value="TDC00570.1"/>
    <property type="molecule type" value="Genomic_DNA"/>
</dbReference>
<dbReference type="SUPFAM" id="SSF49384">
    <property type="entry name" value="Carbohydrate-binding domain"/>
    <property type="match status" value="1"/>
</dbReference>
<dbReference type="PROSITE" id="PS51173">
    <property type="entry name" value="CBM2"/>
    <property type="match status" value="1"/>
</dbReference>
<evidence type="ECO:0000256" key="3">
    <source>
        <dbReference type="SAM" id="SignalP"/>
    </source>
</evidence>
<dbReference type="Gene3D" id="2.60.40.290">
    <property type="match status" value="1"/>
</dbReference>
<evidence type="ECO:0000256" key="1">
    <source>
        <dbReference type="ARBA" id="ARBA00022729"/>
    </source>
</evidence>
<dbReference type="Proteomes" id="UP000295157">
    <property type="component" value="Unassembled WGS sequence"/>
</dbReference>
<feature type="domain" description="CBM2" evidence="4">
    <location>
        <begin position="250"/>
        <end position="356"/>
    </location>
</feature>
<dbReference type="PANTHER" id="PTHR34823">
    <property type="entry name" value="GLCNAC-BINDING PROTEIN A"/>
    <property type="match status" value="1"/>
</dbReference>
<comment type="caution">
    <text evidence="5">The sequence shown here is derived from an EMBL/GenBank/DDBJ whole genome shotgun (WGS) entry which is preliminary data.</text>
</comment>
<gene>
    <name evidence="5" type="ORF">E1267_34320</name>
</gene>
<proteinExistence type="predicted"/>
<evidence type="ECO:0000256" key="2">
    <source>
        <dbReference type="SAM" id="MobiDB-lite"/>
    </source>
</evidence>
<evidence type="ECO:0000259" key="4">
    <source>
        <dbReference type="PROSITE" id="PS51173"/>
    </source>
</evidence>